<keyword evidence="2" id="KW-1185">Reference proteome</keyword>
<gene>
    <name evidence="1" type="ORF">JG688_00016863</name>
</gene>
<dbReference type="EMBL" id="JAENGY010002254">
    <property type="protein sequence ID" value="KAG6944881.1"/>
    <property type="molecule type" value="Genomic_DNA"/>
</dbReference>
<protein>
    <recommendedName>
        <fullName evidence="3">Ubiquitin-like protease family profile domain-containing protein</fullName>
    </recommendedName>
</protein>
<proteinExistence type="predicted"/>
<dbReference type="Proteomes" id="UP000709295">
    <property type="component" value="Unassembled WGS sequence"/>
</dbReference>
<comment type="caution">
    <text evidence="1">The sequence shown here is derived from an EMBL/GenBank/DDBJ whole genome shotgun (WGS) entry which is preliminary data.</text>
</comment>
<reference evidence="1" key="1">
    <citation type="submission" date="2021-01" db="EMBL/GenBank/DDBJ databases">
        <title>Phytophthora aleatoria, a newly-described species from Pinus radiata is distinct from Phytophthora cactorum isolates based on comparative genomics.</title>
        <authorList>
            <person name="Mcdougal R."/>
            <person name="Panda P."/>
            <person name="Williams N."/>
            <person name="Studholme D.J."/>
        </authorList>
    </citation>
    <scope>NUCLEOTIDE SEQUENCE</scope>
    <source>
        <strain evidence="1">NZFS 4037</strain>
    </source>
</reference>
<dbReference type="AlphaFoldDB" id="A0A8J5M1R4"/>
<evidence type="ECO:0000313" key="1">
    <source>
        <dbReference type="EMBL" id="KAG6944881.1"/>
    </source>
</evidence>
<name>A0A8J5M1R4_9STRA</name>
<evidence type="ECO:0008006" key="3">
    <source>
        <dbReference type="Google" id="ProtNLM"/>
    </source>
</evidence>
<evidence type="ECO:0000313" key="2">
    <source>
        <dbReference type="Proteomes" id="UP000709295"/>
    </source>
</evidence>
<accession>A0A8J5M1R4</accession>
<organism evidence="1 2">
    <name type="scientific">Phytophthora aleatoria</name>
    <dbReference type="NCBI Taxonomy" id="2496075"/>
    <lineage>
        <taxon>Eukaryota</taxon>
        <taxon>Sar</taxon>
        <taxon>Stramenopiles</taxon>
        <taxon>Oomycota</taxon>
        <taxon>Peronosporomycetes</taxon>
        <taxon>Peronosporales</taxon>
        <taxon>Peronosporaceae</taxon>
        <taxon>Phytophthora</taxon>
    </lineage>
</organism>
<sequence length="88" mass="10367">MFFYGPMKSSYTKDVRAVAHMLVHVLPQNGNRYRVSSYDLEIGVQADNYSCGMFVLTVFDFFTGAQDIRLVTRKELRYLRYRYLCMCV</sequence>